<dbReference type="Gene3D" id="3.40.50.150">
    <property type="entry name" value="Vaccinia Virus protein VP39"/>
    <property type="match status" value="1"/>
</dbReference>
<protein>
    <recommendedName>
        <fullName evidence="2">DNA methyltransferase CcrM</fullName>
    </recommendedName>
</protein>
<keyword evidence="6" id="KW-0235">DNA replication</keyword>
<dbReference type="Pfam" id="PF01555">
    <property type="entry name" value="N6_N4_Mtase"/>
    <property type="match status" value="1"/>
</dbReference>
<organism evidence="10">
    <name type="scientific">hydrothermal vent metagenome</name>
    <dbReference type="NCBI Taxonomy" id="652676"/>
    <lineage>
        <taxon>unclassified sequences</taxon>
        <taxon>metagenomes</taxon>
        <taxon>ecological metagenomes</taxon>
    </lineage>
</organism>
<dbReference type="InterPro" id="IPR002941">
    <property type="entry name" value="DNA_methylase_N4/N6"/>
</dbReference>
<dbReference type="PANTHER" id="PTHR13370:SF3">
    <property type="entry name" value="TRNA (GUANINE(10)-N2)-METHYLTRANSFERASE HOMOLOG"/>
    <property type="match status" value="1"/>
</dbReference>
<keyword evidence="3 10" id="KW-0489">Methyltransferase</keyword>
<evidence type="ECO:0000256" key="4">
    <source>
        <dbReference type="ARBA" id="ARBA00022679"/>
    </source>
</evidence>
<dbReference type="PRINTS" id="PR00508">
    <property type="entry name" value="S21N4MTFRASE"/>
</dbReference>
<dbReference type="InterPro" id="IPR002052">
    <property type="entry name" value="DNA_methylase_N6_adenine_CS"/>
</dbReference>
<feature type="domain" description="RAMA" evidence="9">
    <location>
        <begin position="268"/>
        <end position="362"/>
    </location>
</feature>
<name>A0A3B0RDH1_9ZZZZ</name>
<keyword evidence="4 10" id="KW-0808">Transferase</keyword>
<dbReference type="Pfam" id="PF18755">
    <property type="entry name" value="RAMA"/>
    <property type="match status" value="1"/>
</dbReference>
<sequence length="365" mass="41125">MMVNEMSELRKDSVIVGDCVTAMQAMPEKSVDLIFADPPYNMQLGGELHRPDQSKVDAVTQDWDQIGDFDAYDLFTWKWLEAARRVLKDEGAIWVMGSYHNIYRVGGILQDAGFWFMNDVIWRKSNPMPNFKGTRFTNAHETLLWSIKSREQKKYTFNYKAMKMLNDEVQMRSDWNLPICGGHERIKGEDGNKAHPTQKPQSLLHRVLLATTNPGDVVLDPFFGTGTTGAVAKMLGRHYIGIEQDETYAKVARERISNIEFAKAEDLEVTQSAKALPRVPFGSVVEAGLLHAGDKLFCPKQKRIAKVRADGSISTGSNNGSIHQVGAAVQHAPACNGWTFWHFRTDKGYAPIDVLRQQMRAELYG</sequence>
<evidence type="ECO:0000256" key="1">
    <source>
        <dbReference type="ARBA" id="ARBA00006594"/>
    </source>
</evidence>
<dbReference type="GO" id="GO:0003677">
    <property type="term" value="F:DNA binding"/>
    <property type="evidence" value="ECO:0007669"/>
    <property type="project" value="UniProtKB-KW"/>
</dbReference>
<reference evidence="10" key="1">
    <citation type="submission" date="2018-06" db="EMBL/GenBank/DDBJ databases">
        <authorList>
            <person name="Zhirakovskaya E."/>
        </authorList>
    </citation>
    <scope>NUCLEOTIDE SEQUENCE</scope>
</reference>
<evidence type="ECO:0000256" key="5">
    <source>
        <dbReference type="ARBA" id="ARBA00022691"/>
    </source>
</evidence>
<keyword evidence="5" id="KW-0949">S-adenosyl-L-methionine</keyword>
<proteinExistence type="inferred from homology"/>
<feature type="domain" description="DNA methylase N-4/N-6" evidence="8">
    <location>
        <begin position="31"/>
        <end position="253"/>
    </location>
</feature>
<dbReference type="InterPro" id="IPR040843">
    <property type="entry name" value="RAMA"/>
</dbReference>
<evidence type="ECO:0000256" key="7">
    <source>
        <dbReference type="ARBA" id="ARBA00023125"/>
    </source>
</evidence>
<evidence type="ECO:0000256" key="6">
    <source>
        <dbReference type="ARBA" id="ARBA00022705"/>
    </source>
</evidence>
<dbReference type="GO" id="GO:0009007">
    <property type="term" value="F:site-specific DNA-methyltransferase (adenine-specific) activity"/>
    <property type="evidence" value="ECO:0007669"/>
    <property type="project" value="TreeGrafter"/>
</dbReference>
<evidence type="ECO:0000256" key="2">
    <source>
        <dbReference type="ARBA" id="ARBA00014553"/>
    </source>
</evidence>
<dbReference type="GO" id="GO:0008170">
    <property type="term" value="F:N-methyltransferase activity"/>
    <property type="evidence" value="ECO:0007669"/>
    <property type="project" value="InterPro"/>
</dbReference>
<dbReference type="AlphaFoldDB" id="A0A3B0RDH1"/>
<comment type="similarity">
    <text evidence="1">Belongs to the N(4)/N(6)-methyltransferase family.</text>
</comment>
<evidence type="ECO:0000259" key="9">
    <source>
        <dbReference type="Pfam" id="PF18755"/>
    </source>
</evidence>
<dbReference type="SUPFAM" id="SSF53335">
    <property type="entry name" value="S-adenosyl-L-methionine-dependent methyltransferases"/>
    <property type="match status" value="1"/>
</dbReference>
<evidence type="ECO:0000256" key="3">
    <source>
        <dbReference type="ARBA" id="ARBA00022603"/>
    </source>
</evidence>
<dbReference type="PROSITE" id="PS00092">
    <property type="entry name" value="N6_MTASE"/>
    <property type="match status" value="1"/>
</dbReference>
<dbReference type="GO" id="GO:0006260">
    <property type="term" value="P:DNA replication"/>
    <property type="evidence" value="ECO:0007669"/>
    <property type="project" value="UniProtKB-KW"/>
</dbReference>
<accession>A0A3B0RDH1</accession>
<dbReference type="InterPro" id="IPR001091">
    <property type="entry name" value="RM_Methyltransferase"/>
</dbReference>
<keyword evidence="7" id="KW-0238">DNA-binding</keyword>
<gene>
    <name evidence="10" type="ORF">MNBD_ALPHA06-984</name>
</gene>
<dbReference type="EMBL" id="UOEE01000101">
    <property type="protein sequence ID" value="VAV90029.1"/>
    <property type="molecule type" value="Genomic_DNA"/>
</dbReference>
<dbReference type="GO" id="GO:0005737">
    <property type="term" value="C:cytoplasm"/>
    <property type="evidence" value="ECO:0007669"/>
    <property type="project" value="TreeGrafter"/>
</dbReference>
<dbReference type="InterPro" id="IPR029063">
    <property type="entry name" value="SAM-dependent_MTases_sf"/>
</dbReference>
<dbReference type="PANTHER" id="PTHR13370">
    <property type="entry name" value="RNA METHYLASE-RELATED"/>
    <property type="match status" value="1"/>
</dbReference>
<evidence type="ECO:0000313" key="10">
    <source>
        <dbReference type="EMBL" id="VAV90029.1"/>
    </source>
</evidence>
<evidence type="ECO:0000259" key="8">
    <source>
        <dbReference type="Pfam" id="PF01555"/>
    </source>
</evidence>
<dbReference type="GO" id="GO:0032259">
    <property type="term" value="P:methylation"/>
    <property type="evidence" value="ECO:0007669"/>
    <property type="project" value="UniProtKB-KW"/>
</dbReference>